<dbReference type="AlphaFoldDB" id="A0AAV9SML8"/>
<protein>
    <submittedName>
        <fullName evidence="2">Uncharacterized protein</fullName>
    </submittedName>
</protein>
<dbReference type="EMBL" id="JAHHUM010000086">
    <property type="protein sequence ID" value="KAK5622687.1"/>
    <property type="molecule type" value="Genomic_DNA"/>
</dbReference>
<evidence type="ECO:0000256" key="1">
    <source>
        <dbReference type="SAM" id="MobiDB-lite"/>
    </source>
</evidence>
<feature type="region of interest" description="Disordered" evidence="1">
    <location>
        <begin position="407"/>
        <end position="458"/>
    </location>
</feature>
<evidence type="ECO:0000313" key="2">
    <source>
        <dbReference type="EMBL" id="KAK5622687.1"/>
    </source>
</evidence>
<organism evidence="2 3">
    <name type="scientific">Crenichthys baileyi</name>
    <name type="common">White River springfish</name>
    <dbReference type="NCBI Taxonomy" id="28760"/>
    <lineage>
        <taxon>Eukaryota</taxon>
        <taxon>Metazoa</taxon>
        <taxon>Chordata</taxon>
        <taxon>Craniata</taxon>
        <taxon>Vertebrata</taxon>
        <taxon>Euteleostomi</taxon>
        <taxon>Actinopterygii</taxon>
        <taxon>Neopterygii</taxon>
        <taxon>Teleostei</taxon>
        <taxon>Neoteleostei</taxon>
        <taxon>Acanthomorphata</taxon>
        <taxon>Ovalentaria</taxon>
        <taxon>Atherinomorphae</taxon>
        <taxon>Cyprinodontiformes</taxon>
        <taxon>Goodeidae</taxon>
        <taxon>Crenichthys</taxon>
    </lineage>
</organism>
<gene>
    <name evidence="2" type="ORF">CRENBAI_026100</name>
</gene>
<feature type="region of interest" description="Disordered" evidence="1">
    <location>
        <begin position="69"/>
        <end position="105"/>
    </location>
</feature>
<evidence type="ECO:0000313" key="3">
    <source>
        <dbReference type="Proteomes" id="UP001311232"/>
    </source>
</evidence>
<feature type="compositionally biased region" description="Low complexity" evidence="1">
    <location>
        <begin position="409"/>
        <end position="445"/>
    </location>
</feature>
<dbReference type="Proteomes" id="UP001311232">
    <property type="component" value="Unassembled WGS sequence"/>
</dbReference>
<feature type="region of interest" description="Disordered" evidence="1">
    <location>
        <begin position="264"/>
        <end position="315"/>
    </location>
</feature>
<keyword evidence="3" id="KW-1185">Reference proteome</keyword>
<accession>A0AAV9SML8</accession>
<feature type="compositionally biased region" description="Low complexity" evidence="1">
    <location>
        <begin position="206"/>
        <end position="216"/>
    </location>
</feature>
<sequence>MLPVRLDSGVLHHTSLDRMFPSTLDIADRKQDRARDHWVKQQIEEAMRHRPADLEVLPSPLLLKQMEREAVQRRSPPASLVSHPDLAAKPSSSSRHKKRWRGMTSCGSVGEEVGPMLADVRGAASNPASSSATALSPRLVAALPMPYSLAPAQVSVATPDELEEWLRFFACQIKSFRRISLCIPLLRLRPSLQSAAAAEQPTPGIQSAPPAAQSSAGLQNKAAAQPTPCLQNKAAAQPTPCLQNKAAAQSTLCLQSAAIVLPKSASTSSTPHRGRRKRDASAPPQATEGLPLLKPPRVWPTPLAPAPATEGPGNASAPAPVIEGPGNASASVPGLKVFQGFTERLVLLLISETQDEVIKDEPPPDPVPEWYEKEFVLTSESGDKGFEDEPPLDPVFAFEGPVGTASAYEGSPGSASAYEGSPGSASASEGSAGSASASEGSPRSALASEGLPGSASASVCHRASPGLTAFMPLGASPRALLQPLRHRQALLQPLRHRQALLQPLRHRQALLQPLRDHQTEGPLLCSADHQTVTSFVAGLLHSCSVTTGFLTNLQVPAVAGLLHSCLVTAGFLTNLQVPADAGLYVSAGLVFAAVGSRHGLYISAGPHVFSASHQGLYASFGFQAIAADRPGHCVAGPTARLNCVPAWDDLLVARLTVVPAWGDVVVARLTSVPARSNVLVAQLTFVTALGDVLLTHLNFVIGCVGKTC</sequence>
<reference evidence="2 3" key="1">
    <citation type="submission" date="2021-06" db="EMBL/GenBank/DDBJ databases">
        <authorList>
            <person name="Palmer J.M."/>
        </authorList>
    </citation>
    <scope>NUCLEOTIDE SEQUENCE [LARGE SCALE GENOMIC DNA]</scope>
    <source>
        <strain evidence="2 3">MEX-2019</strain>
        <tissue evidence="2">Muscle</tissue>
    </source>
</reference>
<proteinExistence type="predicted"/>
<feature type="compositionally biased region" description="Pro residues" evidence="1">
    <location>
        <begin position="293"/>
        <end position="305"/>
    </location>
</feature>
<name>A0AAV9SML8_9TELE</name>
<feature type="region of interest" description="Disordered" evidence="1">
    <location>
        <begin position="198"/>
        <end position="220"/>
    </location>
</feature>
<comment type="caution">
    <text evidence="2">The sequence shown here is derived from an EMBL/GenBank/DDBJ whole genome shotgun (WGS) entry which is preliminary data.</text>
</comment>